<dbReference type="InterPro" id="IPR005828">
    <property type="entry name" value="MFS_sugar_transport-like"/>
</dbReference>
<dbReference type="Pfam" id="PF00083">
    <property type="entry name" value="Sugar_tr"/>
    <property type="match status" value="1"/>
</dbReference>
<feature type="domain" description="Major facilitator superfamily (MFS) profile" evidence="10">
    <location>
        <begin position="32"/>
        <end position="486"/>
    </location>
</feature>
<evidence type="ECO:0000313" key="11">
    <source>
        <dbReference type="EMBL" id="KAK5535703.1"/>
    </source>
</evidence>
<reference evidence="11 12" key="1">
    <citation type="submission" date="2023-06" db="EMBL/GenBank/DDBJ databases">
        <title>Black Yeasts Isolated from many extreme environments.</title>
        <authorList>
            <person name="Coleine C."/>
            <person name="Stajich J.E."/>
            <person name="Selbmann L."/>
        </authorList>
    </citation>
    <scope>NUCLEOTIDE SEQUENCE [LARGE SCALE GENOMIC DNA]</scope>
    <source>
        <strain evidence="11 12">CCFEE 5887</strain>
    </source>
</reference>
<keyword evidence="6 9" id="KW-0472">Membrane</keyword>
<dbReference type="EMBL" id="JAXLQG010000009">
    <property type="protein sequence ID" value="KAK5535703.1"/>
    <property type="molecule type" value="Genomic_DNA"/>
</dbReference>
<feature type="transmembrane region" description="Helical" evidence="9">
    <location>
        <begin position="112"/>
        <end position="132"/>
    </location>
</feature>
<keyword evidence="5 9" id="KW-1133">Transmembrane helix</keyword>
<organism evidence="11 12">
    <name type="scientific">Vermiconidia calcicola</name>
    <dbReference type="NCBI Taxonomy" id="1690605"/>
    <lineage>
        <taxon>Eukaryota</taxon>
        <taxon>Fungi</taxon>
        <taxon>Dikarya</taxon>
        <taxon>Ascomycota</taxon>
        <taxon>Pezizomycotina</taxon>
        <taxon>Dothideomycetes</taxon>
        <taxon>Dothideomycetidae</taxon>
        <taxon>Mycosphaerellales</taxon>
        <taxon>Extremaceae</taxon>
        <taxon>Vermiconidia</taxon>
    </lineage>
</organism>
<feature type="transmembrane region" description="Helical" evidence="9">
    <location>
        <begin position="433"/>
        <end position="451"/>
    </location>
</feature>
<feature type="transmembrane region" description="Helical" evidence="9">
    <location>
        <begin position="170"/>
        <end position="195"/>
    </location>
</feature>
<dbReference type="FunFam" id="1.20.1250.20:FF:001515">
    <property type="entry name" value="Uncharacterized protein"/>
    <property type="match status" value="1"/>
</dbReference>
<evidence type="ECO:0000256" key="6">
    <source>
        <dbReference type="ARBA" id="ARBA00023136"/>
    </source>
</evidence>
<dbReference type="PROSITE" id="PS00216">
    <property type="entry name" value="SUGAR_TRANSPORT_1"/>
    <property type="match status" value="2"/>
</dbReference>
<feature type="transmembrane region" description="Helical" evidence="9">
    <location>
        <begin position="336"/>
        <end position="352"/>
    </location>
</feature>
<feature type="region of interest" description="Disordered" evidence="8">
    <location>
        <begin position="543"/>
        <end position="571"/>
    </location>
</feature>
<dbReference type="InterPro" id="IPR050360">
    <property type="entry name" value="MFS_Sugar_Transporters"/>
</dbReference>
<evidence type="ECO:0000256" key="7">
    <source>
        <dbReference type="RuleBase" id="RU003346"/>
    </source>
</evidence>
<dbReference type="NCBIfam" id="TIGR00879">
    <property type="entry name" value="SP"/>
    <property type="match status" value="1"/>
</dbReference>
<accession>A0AAV9Q708</accession>
<dbReference type="GO" id="GO:0005351">
    <property type="term" value="F:carbohydrate:proton symporter activity"/>
    <property type="evidence" value="ECO:0007669"/>
    <property type="project" value="TreeGrafter"/>
</dbReference>
<feature type="transmembrane region" description="Helical" evidence="9">
    <location>
        <begin position="207"/>
        <end position="225"/>
    </location>
</feature>
<dbReference type="Proteomes" id="UP001345827">
    <property type="component" value="Unassembled WGS sequence"/>
</dbReference>
<evidence type="ECO:0000256" key="8">
    <source>
        <dbReference type="SAM" id="MobiDB-lite"/>
    </source>
</evidence>
<protein>
    <recommendedName>
        <fullName evidence="10">Major facilitator superfamily (MFS) profile domain-containing protein</fullName>
    </recommendedName>
</protein>
<evidence type="ECO:0000256" key="5">
    <source>
        <dbReference type="ARBA" id="ARBA00022989"/>
    </source>
</evidence>
<feature type="transmembrane region" description="Helical" evidence="9">
    <location>
        <begin position="294"/>
        <end position="316"/>
    </location>
</feature>
<evidence type="ECO:0000256" key="9">
    <source>
        <dbReference type="SAM" id="Phobius"/>
    </source>
</evidence>
<dbReference type="SUPFAM" id="SSF103473">
    <property type="entry name" value="MFS general substrate transporter"/>
    <property type="match status" value="1"/>
</dbReference>
<evidence type="ECO:0000256" key="1">
    <source>
        <dbReference type="ARBA" id="ARBA00004141"/>
    </source>
</evidence>
<evidence type="ECO:0000256" key="2">
    <source>
        <dbReference type="ARBA" id="ARBA00010992"/>
    </source>
</evidence>
<name>A0AAV9Q708_9PEZI</name>
<keyword evidence="12" id="KW-1185">Reference proteome</keyword>
<evidence type="ECO:0000256" key="3">
    <source>
        <dbReference type="ARBA" id="ARBA00022448"/>
    </source>
</evidence>
<feature type="transmembrane region" description="Helical" evidence="9">
    <location>
        <begin position="82"/>
        <end position="105"/>
    </location>
</feature>
<feature type="transmembrane region" description="Helical" evidence="9">
    <location>
        <begin position="138"/>
        <end position="158"/>
    </location>
</feature>
<dbReference type="PANTHER" id="PTHR48022">
    <property type="entry name" value="PLASTIDIC GLUCOSE TRANSPORTER 4"/>
    <property type="match status" value="1"/>
</dbReference>
<sequence length="571" mass="62001">MAPKANTTYATEGTASKGFKQDRQWNWRNFLICSAIACGQLAFGYPASIIGVTLAQPSFLIYMKLLDITTDPPSLVHNADSLIGAMSGVFQAGAFVGVIIGSFVMDKWGRKAGTIFCSTLSIIGGAGLAGSVNTTMFIIFRLIAGAGSWGFLALTPVYCAELAPPKLRGFFVGMNGMGITLGYSLASYMGLAFYYDQSNPSAQWRGPLGLALIFPVFQLLVIIWAPESPRYLLMKGKVEEARKIVLHIHHVPGDEDQEYARGEFYQMQKQAEFDRSLTPTYKAMFFKKSYRKRTLMACGFAFVGQSTAVLVINNYGPTLYAALGYGTLDQLKLQCGWITMGTPANLLGAVIMDRVGRRVLMLIGVFGCCACLIVEAAIIATFASPIPAVPNLPALKAGVAVFYIFLLFYGCGIDVAGVVFYSEIFPNHLRAKGVAMSIGAIALTDLVYLQVTATAFANIGWKFFLVFIIISGLGGIVAFIYLPETKGVPLEEIAAIFGDTDEVMVFSEDIHVDHRTHDLVIDVRTGRTVDGQQVVDEERLQRVATEGTAPKQAPATEKDHCEGPEHIDSVH</sequence>
<proteinExistence type="inferred from homology"/>
<feature type="transmembrane region" description="Helical" evidence="9">
    <location>
        <begin position="30"/>
        <end position="62"/>
    </location>
</feature>
<feature type="compositionally biased region" description="Basic and acidic residues" evidence="8">
    <location>
        <begin position="556"/>
        <end position="571"/>
    </location>
</feature>
<keyword evidence="4 9" id="KW-0812">Transmembrane</keyword>
<dbReference type="PANTHER" id="PTHR48022:SF11">
    <property type="entry name" value="MONOSACCHARIDE TRANSPORTER (HXT8), PUTATIVE (AFU_ORTHOLOGUE AFUA_2G08120)-RELATED"/>
    <property type="match status" value="1"/>
</dbReference>
<evidence type="ECO:0000259" key="10">
    <source>
        <dbReference type="PROSITE" id="PS50850"/>
    </source>
</evidence>
<keyword evidence="3 7" id="KW-0813">Transport</keyword>
<dbReference type="GO" id="GO:0016020">
    <property type="term" value="C:membrane"/>
    <property type="evidence" value="ECO:0007669"/>
    <property type="project" value="UniProtKB-SubCell"/>
</dbReference>
<comment type="subcellular location">
    <subcellularLocation>
        <location evidence="1">Membrane</location>
        <topology evidence="1">Multi-pass membrane protein</topology>
    </subcellularLocation>
</comment>
<feature type="transmembrane region" description="Helical" evidence="9">
    <location>
        <begin position="359"/>
        <end position="380"/>
    </location>
</feature>
<dbReference type="InterPro" id="IPR005829">
    <property type="entry name" value="Sugar_transporter_CS"/>
</dbReference>
<dbReference type="PROSITE" id="PS50850">
    <property type="entry name" value="MFS"/>
    <property type="match status" value="1"/>
</dbReference>
<dbReference type="InterPro" id="IPR020846">
    <property type="entry name" value="MFS_dom"/>
</dbReference>
<comment type="similarity">
    <text evidence="2 7">Belongs to the major facilitator superfamily. Sugar transporter (TC 2.A.1.1) family.</text>
</comment>
<dbReference type="AlphaFoldDB" id="A0AAV9Q708"/>
<comment type="caution">
    <text evidence="11">The sequence shown here is derived from an EMBL/GenBank/DDBJ whole genome shotgun (WGS) entry which is preliminary data.</text>
</comment>
<feature type="transmembrane region" description="Helical" evidence="9">
    <location>
        <begin position="400"/>
        <end position="421"/>
    </location>
</feature>
<dbReference type="Gene3D" id="1.20.1250.20">
    <property type="entry name" value="MFS general substrate transporter like domains"/>
    <property type="match status" value="1"/>
</dbReference>
<gene>
    <name evidence="11" type="ORF">LTR25_005605</name>
</gene>
<dbReference type="InterPro" id="IPR003663">
    <property type="entry name" value="Sugar/inositol_transpt"/>
</dbReference>
<feature type="transmembrane region" description="Helical" evidence="9">
    <location>
        <begin position="463"/>
        <end position="482"/>
    </location>
</feature>
<evidence type="ECO:0000256" key="4">
    <source>
        <dbReference type="ARBA" id="ARBA00022692"/>
    </source>
</evidence>
<dbReference type="InterPro" id="IPR036259">
    <property type="entry name" value="MFS_trans_sf"/>
</dbReference>
<evidence type="ECO:0000313" key="12">
    <source>
        <dbReference type="Proteomes" id="UP001345827"/>
    </source>
</evidence>